<dbReference type="PANTHER" id="PTHR28626">
    <property type="entry name" value="SRR1-LIKE PROTEIN"/>
    <property type="match status" value="1"/>
</dbReference>
<sequence>MALDDGTDWSVVRGRGRGRRRRASTRTTTVVPAAPTADAYPLDLIRKRVPGAVARLAGSDFHARCRGWVSRCAFLTAQPVDIVCYGIGRFGGSRISQYQFAFLSLLAEQCRLASPVMVYDPMLDVNERAYLEEVGFVNVARNEEGWRPVTRPTLFFMPHCGRALYNNVVGSNAHDLSRICIMGNRLDRYLEMDDEDGDSCFLREVRGAWVTDPCPAAFDDEDCAFNDFALQWFPSPDAVDRAPRSMPVTTSSNIIKTWQVGTTWRQAAGGVVMSAESPAAAPPSVDDLALRLASRLPAALRAKSTVSTATLQALRSSLDGAGIRDDALMATCAPYRRLVYEMTEFCGTQADALCSLADLRTFFILRGVLVEALRLPDVKAQADMMAGALRWFEQHRQGGESGAVAGRALGRLAGNRFRDYSDHEIERSTLPRLRGVVTRDLVASHAARTNSTPDLVAEALRAASRYAPRPASPASSAATHDDDHHDHQSIMRTALSPSLDDIWLQKREREANDAQLQRHMRALLQRWGARRARVDEEIARRQESSLYARRHALQASASTPALLGGAGDHFKVDAWSLNANGTTRPWAVSQDRHDVPGVADPPALQLKPAPDLAAVATLPGVTWRATGGGAPIHKDDRLSVQEMIAQRQGSTRSLFNPQAALTVNMSYGDVVVRGEGDARVAGSRHVDRCDDMREVDKIKATLERRGVHIGRAVLERALVEPMADLSAVERAQLFPIAGEGLIMNGNADSAAKAGKSSAKGKKGGKSKKKKKKK</sequence>
<evidence type="ECO:0000313" key="4">
    <source>
        <dbReference type="EMBL" id="SPR01877.1"/>
    </source>
</evidence>
<proteinExistence type="inferred from homology"/>
<evidence type="ECO:0000313" key="5">
    <source>
        <dbReference type="Proteomes" id="UP000290189"/>
    </source>
</evidence>
<gene>
    <name evidence="4" type="ORF">PLBR_LOCUS9092</name>
</gene>
<dbReference type="InterPro" id="IPR012942">
    <property type="entry name" value="SRR1-like"/>
</dbReference>
<comment type="similarity">
    <text evidence="1">Belongs to the SRR1 family.</text>
</comment>
<feature type="region of interest" description="Disordered" evidence="2">
    <location>
        <begin position="1"/>
        <end position="26"/>
    </location>
</feature>
<dbReference type="GO" id="GO:0005737">
    <property type="term" value="C:cytoplasm"/>
    <property type="evidence" value="ECO:0007669"/>
    <property type="project" value="TreeGrafter"/>
</dbReference>
<dbReference type="Pfam" id="PF07985">
    <property type="entry name" value="SRR1"/>
    <property type="match status" value="1"/>
</dbReference>
<dbReference type="Proteomes" id="UP000290189">
    <property type="component" value="Unassembled WGS sequence"/>
</dbReference>
<protein>
    <recommendedName>
        <fullName evidence="3">SRR1-like domain-containing protein</fullName>
    </recommendedName>
</protein>
<dbReference type="AlphaFoldDB" id="A0A3P3YNS8"/>
<feature type="domain" description="SRR1-like" evidence="3">
    <location>
        <begin position="78"/>
        <end position="232"/>
    </location>
</feature>
<feature type="region of interest" description="Disordered" evidence="2">
    <location>
        <begin position="747"/>
        <end position="773"/>
    </location>
</feature>
<dbReference type="InterPro" id="IPR040044">
    <property type="entry name" value="SRR1L"/>
</dbReference>
<dbReference type="GO" id="GO:0005634">
    <property type="term" value="C:nucleus"/>
    <property type="evidence" value="ECO:0007669"/>
    <property type="project" value="TreeGrafter"/>
</dbReference>
<feature type="compositionally biased region" description="Basic residues" evidence="2">
    <location>
        <begin position="14"/>
        <end position="24"/>
    </location>
</feature>
<organism evidence="4 5">
    <name type="scientific">Plasmodiophora brassicae</name>
    <name type="common">Clubroot disease agent</name>
    <dbReference type="NCBI Taxonomy" id="37360"/>
    <lineage>
        <taxon>Eukaryota</taxon>
        <taxon>Sar</taxon>
        <taxon>Rhizaria</taxon>
        <taxon>Endomyxa</taxon>
        <taxon>Phytomyxea</taxon>
        <taxon>Plasmodiophorida</taxon>
        <taxon>Plasmodiophoridae</taxon>
        <taxon>Plasmodiophora</taxon>
    </lineage>
</organism>
<keyword evidence="4" id="KW-0496">Mitochondrion</keyword>
<feature type="compositionally biased region" description="Basic residues" evidence="2">
    <location>
        <begin position="758"/>
        <end position="773"/>
    </location>
</feature>
<evidence type="ECO:0000256" key="1">
    <source>
        <dbReference type="ARBA" id="ARBA00009856"/>
    </source>
</evidence>
<feature type="compositionally biased region" description="Low complexity" evidence="2">
    <location>
        <begin position="466"/>
        <end position="478"/>
    </location>
</feature>
<accession>A0A3P3YNS8</accession>
<reference evidence="4 5" key="1">
    <citation type="submission" date="2018-03" db="EMBL/GenBank/DDBJ databases">
        <authorList>
            <person name="Fogelqvist J."/>
        </authorList>
    </citation>
    <scope>NUCLEOTIDE SEQUENCE [LARGE SCALE GENOMIC DNA]</scope>
</reference>
<evidence type="ECO:0000259" key="3">
    <source>
        <dbReference type="Pfam" id="PF07985"/>
    </source>
</evidence>
<evidence type="ECO:0000256" key="2">
    <source>
        <dbReference type="SAM" id="MobiDB-lite"/>
    </source>
</evidence>
<feature type="region of interest" description="Disordered" evidence="2">
    <location>
        <begin position="466"/>
        <end position="488"/>
    </location>
</feature>
<name>A0A3P3YNS8_PLABS</name>
<dbReference type="PANTHER" id="PTHR28626:SF3">
    <property type="entry name" value="SRR1-LIKE PROTEIN"/>
    <property type="match status" value="1"/>
</dbReference>
<geneLocation type="mitochondrion" evidence="4"/>
<feature type="compositionally biased region" description="Basic and acidic residues" evidence="2">
    <location>
        <begin position="479"/>
        <end position="488"/>
    </location>
</feature>
<dbReference type="EMBL" id="OVEO01000019">
    <property type="protein sequence ID" value="SPR01877.1"/>
    <property type="molecule type" value="Genomic_DNA"/>
</dbReference>